<evidence type="ECO:0000313" key="1">
    <source>
        <dbReference type="EMBL" id="GME82050.1"/>
    </source>
</evidence>
<comment type="caution">
    <text evidence="1">The sequence shown here is derived from an EMBL/GenBank/DDBJ whole genome shotgun (WGS) entry which is preliminary data.</text>
</comment>
<dbReference type="EMBL" id="BSXS01003849">
    <property type="protein sequence ID" value="GME82050.1"/>
    <property type="molecule type" value="Genomic_DNA"/>
</dbReference>
<dbReference type="Proteomes" id="UP001165064">
    <property type="component" value="Unassembled WGS sequence"/>
</dbReference>
<accession>A0ACB5T7F7</accession>
<proteinExistence type="predicted"/>
<protein>
    <submittedName>
        <fullName evidence="1">Unnamed protein product</fullName>
    </submittedName>
</protein>
<gene>
    <name evidence="1" type="ORF">Amon02_000528200</name>
</gene>
<name>A0ACB5T7F7_AMBMO</name>
<organism evidence="1 2">
    <name type="scientific">Ambrosiozyma monospora</name>
    <name type="common">Yeast</name>
    <name type="synonym">Endomycopsis monosporus</name>
    <dbReference type="NCBI Taxonomy" id="43982"/>
    <lineage>
        <taxon>Eukaryota</taxon>
        <taxon>Fungi</taxon>
        <taxon>Dikarya</taxon>
        <taxon>Ascomycota</taxon>
        <taxon>Saccharomycotina</taxon>
        <taxon>Pichiomycetes</taxon>
        <taxon>Pichiales</taxon>
        <taxon>Pichiaceae</taxon>
        <taxon>Ambrosiozyma</taxon>
    </lineage>
</organism>
<reference evidence="1" key="1">
    <citation type="submission" date="2023-04" db="EMBL/GenBank/DDBJ databases">
        <title>Ambrosiozyma monospora NBRC 10751.</title>
        <authorList>
            <person name="Ichikawa N."/>
            <person name="Sato H."/>
            <person name="Tonouchi N."/>
        </authorList>
    </citation>
    <scope>NUCLEOTIDE SEQUENCE</scope>
    <source>
        <strain evidence="1">NBRC 10751</strain>
    </source>
</reference>
<keyword evidence="2" id="KW-1185">Reference proteome</keyword>
<evidence type="ECO:0000313" key="2">
    <source>
        <dbReference type="Proteomes" id="UP001165064"/>
    </source>
</evidence>
<sequence length="599" mass="67798">MKPAHNHVVNKYFLRTPANSICVQDLKEIYSVFLYCLQLTNDSKSQKGHPSQSAIFGLRRSKKYHPYSFTPEDAIKTMTFLNFEHGLEATSTKITYEISKDLAVDLLQIFFTAKLLHCPDDKTRSSIGRGLTLLQPTPKGVSLLHRFCLKMGIGSQNLPPILKSNFNSMELISFDRSSRTDTIIHNDNWDKLMFDHMMGPSINVWEPTNDPDEIINLSAEFEHQAPFSFSFDFNDFASDDENCHQKFLEYLKTKRNNNNGQNNNQFTSPPSTKSSSSNNSSDSNPSPSPFHHRFFTNPESDSHVQYYVATKGVRFYKSKIIEKTLGRKLILNHCVSGKAIVQYLMDCTDIMDKEEALRFASHFLRLNLLFLASDVDGSQANPNKLYPTKDALYCLTAEGLSLVRWPGTGSSNRDLPFTAMINVKTGSGSPKPKDVMLKDVLRDPGMKHLFKLHLKEEYCEENLEAYEDIILLEKKIKTLKSLLKMNAGQRFESFPSPVKNTKKLTVKAAMIKLCNECISRSYTIYASYICDGATNELNIDSKLKQDIQAVMAADNSPLEYGECSLANLFALHKAGLRSRSSIACSFSDFCVDWSCFDQT</sequence>